<reference evidence="1 2" key="1">
    <citation type="journal article" date="2019" name="Commun. Biol.">
        <title>The bagworm genome reveals a unique fibroin gene that provides high tensile strength.</title>
        <authorList>
            <person name="Kono N."/>
            <person name="Nakamura H."/>
            <person name="Ohtoshi R."/>
            <person name="Tomita M."/>
            <person name="Numata K."/>
            <person name="Arakawa K."/>
        </authorList>
    </citation>
    <scope>NUCLEOTIDE SEQUENCE [LARGE SCALE GENOMIC DNA]</scope>
</reference>
<comment type="caution">
    <text evidence="1">The sequence shown here is derived from an EMBL/GenBank/DDBJ whole genome shotgun (WGS) entry which is preliminary data.</text>
</comment>
<name>A0A4C1UD95_EUMVA</name>
<sequence>MRHDKIPAHQLRPASAGAHAPLRCDRLCLHEFLCALPVCQLKSDLVENIIVEKYAARRSLPRADMPEPFAEAYGYIKMCLANHMTNKTLWIGTPFNTIDDHCLRGSKGLRKFKNAFLSLTPMAKEGLRLTSRPLLEQQDRDWI</sequence>
<dbReference type="EMBL" id="BGZK01000162">
    <property type="protein sequence ID" value="GBP24453.1"/>
    <property type="molecule type" value="Genomic_DNA"/>
</dbReference>
<keyword evidence="2" id="KW-1185">Reference proteome</keyword>
<dbReference type="AlphaFoldDB" id="A0A4C1UD95"/>
<organism evidence="1 2">
    <name type="scientific">Eumeta variegata</name>
    <name type="common">Bagworm moth</name>
    <name type="synonym">Eumeta japonica</name>
    <dbReference type="NCBI Taxonomy" id="151549"/>
    <lineage>
        <taxon>Eukaryota</taxon>
        <taxon>Metazoa</taxon>
        <taxon>Ecdysozoa</taxon>
        <taxon>Arthropoda</taxon>
        <taxon>Hexapoda</taxon>
        <taxon>Insecta</taxon>
        <taxon>Pterygota</taxon>
        <taxon>Neoptera</taxon>
        <taxon>Endopterygota</taxon>
        <taxon>Lepidoptera</taxon>
        <taxon>Glossata</taxon>
        <taxon>Ditrysia</taxon>
        <taxon>Tineoidea</taxon>
        <taxon>Psychidae</taxon>
        <taxon>Oiketicinae</taxon>
        <taxon>Eumeta</taxon>
    </lineage>
</organism>
<proteinExistence type="predicted"/>
<evidence type="ECO:0000313" key="2">
    <source>
        <dbReference type="Proteomes" id="UP000299102"/>
    </source>
</evidence>
<dbReference type="Proteomes" id="UP000299102">
    <property type="component" value="Unassembled WGS sequence"/>
</dbReference>
<accession>A0A4C1UD95</accession>
<protein>
    <submittedName>
        <fullName evidence="1">Uncharacterized protein</fullName>
    </submittedName>
</protein>
<gene>
    <name evidence="1" type="ORF">EVAR_20777_1</name>
</gene>
<evidence type="ECO:0000313" key="1">
    <source>
        <dbReference type="EMBL" id="GBP24453.1"/>
    </source>
</evidence>